<accession>A0A4R8IG70</accession>
<evidence type="ECO:0000313" key="5">
    <source>
        <dbReference type="EMBL" id="TDX98162.1"/>
    </source>
</evidence>
<proteinExistence type="predicted"/>
<comment type="caution">
    <text evidence="5">The sequence shown here is derived from an EMBL/GenBank/DDBJ whole genome shotgun (WGS) entry which is preliminary data.</text>
</comment>
<reference evidence="5 6" key="1">
    <citation type="submission" date="2019-03" db="EMBL/GenBank/DDBJ databases">
        <title>Genomic Encyclopedia of Type Strains, Phase IV (KMG-IV): sequencing the most valuable type-strain genomes for metagenomic binning, comparative biology and taxonomic classification.</title>
        <authorList>
            <person name="Goeker M."/>
        </authorList>
    </citation>
    <scope>NUCLEOTIDE SEQUENCE [LARGE SCALE GENOMIC DNA]</scope>
    <source>
        <strain evidence="5 6">DSM 16326</strain>
    </source>
</reference>
<dbReference type="Pfam" id="PF05170">
    <property type="entry name" value="AsmA"/>
    <property type="match status" value="1"/>
</dbReference>
<name>A0A4R8IG70_9GAMM</name>
<keyword evidence="6" id="KW-1185">Reference proteome</keyword>
<dbReference type="Proteomes" id="UP000294914">
    <property type="component" value="Unassembled WGS sequence"/>
</dbReference>
<evidence type="ECO:0000256" key="2">
    <source>
        <dbReference type="SAM" id="MobiDB-lite"/>
    </source>
</evidence>
<dbReference type="PANTHER" id="PTHR30441:SF4">
    <property type="entry name" value="PROTEIN ASMA"/>
    <property type="match status" value="1"/>
</dbReference>
<feature type="coiled-coil region" evidence="1">
    <location>
        <begin position="704"/>
        <end position="747"/>
    </location>
</feature>
<dbReference type="InterPro" id="IPR007844">
    <property type="entry name" value="AsmA"/>
</dbReference>
<feature type="compositionally biased region" description="Low complexity" evidence="2">
    <location>
        <begin position="395"/>
        <end position="420"/>
    </location>
</feature>
<keyword evidence="3" id="KW-0472">Membrane</keyword>
<evidence type="ECO:0000313" key="6">
    <source>
        <dbReference type="Proteomes" id="UP000294914"/>
    </source>
</evidence>
<dbReference type="InterPro" id="IPR052894">
    <property type="entry name" value="AsmA-related"/>
</dbReference>
<dbReference type="EMBL" id="SOQX01000009">
    <property type="protein sequence ID" value="TDX98162.1"/>
    <property type="molecule type" value="Genomic_DNA"/>
</dbReference>
<evidence type="ECO:0000256" key="1">
    <source>
        <dbReference type="SAM" id="Coils"/>
    </source>
</evidence>
<organism evidence="5 6">
    <name type="scientific">Thiohalophilus thiocyanatoxydans</name>
    <dbReference type="NCBI Taxonomy" id="381308"/>
    <lineage>
        <taxon>Bacteria</taxon>
        <taxon>Pseudomonadati</taxon>
        <taxon>Pseudomonadota</taxon>
        <taxon>Gammaproteobacteria</taxon>
        <taxon>Thiohalomonadales</taxon>
        <taxon>Thiohalophilaceae</taxon>
        <taxon>Thiohalophilus</taxon>
    </lineage>
</organism>
<dbReference type="OrthoDB" id="9766390at2"/>
<protein>
    <submittedName>
        <fullName evidence="5">AsmA protein</fullName>
    </submittedName>
</protein>
<feature type="domain" description="AsmA" evidence="4">
    <location>
        <begin position="1"/>
        <end position="632"/>
    </location>
</feature>
<feature type="region of interest" description="Disordered" evidence="2">
    <location>
        <begin position="130"/>
        <end position="152"/>
    </location>
</feature>
<dbReference type="AlphaFoldDB" id="A0A4R8IG70"/>
<dbReference type="RefSeq" id="WP_134085189.1">
    <property type="nucleotide sequence ID" value="NZ_SOQX01000009.1"/>
</dbReference>
<evidence type="ECO:0000259" key="4">
    <source>
        <dbReference type="Pfam" id="PF05170"/>
    </source>
</evidence>
<evidence type="ECO:0000256" key="3">
    <source>
        <dbReference type="SAM" id="Phobius"/>
    </source>
</evidence>
<keyword evidence="1" id="KW-0175">Coiled coil</keyword>
<feature type="region of interest" description="Disordered" evidence="2">
    <location>
        <begin position="389"/>
        <end position="420"/>
    </location>
</feature>
<dbReference type="GO" id="GO:0005886">
    <property type="term" value="C:plasma membrane"/>
    <property type="evidence" value="ECO:0007669"/>
    <property type="project" value="TreeGrafter"/>
</dbReference>
<feature type="transmembrane region" description="Helical" evidence="3">
    <location>
        <begin position="7"/>
        <end position="30"/>
    </location>
</feature>
<feature type="compositionally biased region" description="Low complexity" evidence="2">
    <location>
        <begin position="134"/>
        <end position="146"/>
    </location>
</feature>
<keyword evidence="3" id="KW-1133">Transmembrane helix</keyword>
<gene>
    <name evidence="5" type="ORF">EDC23_2645</name>
</gene>
<keyword evidence="3" id="KW-0812">Transmembrane</keyword>
<dbReference type="GO" id="GO:0090313">
    <property type="term" value="P:regulation of protein targeting to membrane"/>
    <property type="evidence" value="ECO:0007669"/>
    <property type="project" value="TreeGrafter"/>
</dbReference>
<sequence>MKSILKIFLIIVAALVLLVLASIAVVTLVIDPNDYKETISDTVEAQTGRELNIAGDISWSFFPWLGVELGETRLANAPGFEPETFAAVEQVEVRVRLWPLLFAELEVGQIILNGLDVTLQRNAEGVSNWDDLLQPAPQSQAPDAAPESGGPSPLAALAVAGVEMRQARVIWDDQTSGQYIELDPLNLTLGRIALATPIPLSADFRLQSREPQFDASGRLSLQLTAHLEQQQLLAEKLQFHVDMKSPLIPGDQADIRLSGPRIQLDLARQTATAEALSLETFDVQMQTDIEASRILQAPTYQASVAVEPFSPRMLLQQLQIELPPMADEQALQTAQLNAAINGDLQQVTIPELFVQFDESELSGELAISDFSQPAITYALTLDQIDVDRYLPPPDAGEAAPPADKSASDSQAVPATPATAAAASTGMIPVEAIRPLDIEGTLRIERLKAMNLHSRAIRISTRARDGRVRLHPLGAQLYEGSYSGDITLDVRDDTPRLTLNETLAGVQIGPLLKDLWGDDKLRGRTDLSLELSARGNDPEAIRKTLSGNSRFAVQEAEVKGIDMAQLQNVVNEIDNDLKAVTDAANLVEAKTRLDKIQQQFASIKNPQADNASYLSEVTGTLQIKNGLARNNDLRARLPFGRIRGEGSFDLVRLYSDYTAFIKLTSKGEVAEGKRYEQMDKTPFKIHFKGPLDSLTPQPDFSDYLRAESRKALDKAEAEARAEVKKKADEKIEQEKEKIEKKLEEKAGDALKKLFN</sequence>
<dbReference type="PANTHER" id="PTHR30441">
    <property type="entry name" value="DUF748 DOMAIN-CONTAINING PROTEIN"/>
    <property type="match status" value="1"/>
</dbReference>